<sequence length="450" mass="49221">MNIIQAIRLRQEKGIPESIREKAKLHILDTLAISFAAYKGAPIARKSISSILLGSGGGRGRILGSEQLLPPAYAAFANTVLAHALDYDDINDEARIHPTPIILAASLAAADLEQEEATDLVAMVALGNELLCRLGYAIEPKGIGTDSNWFLSQLFGYIGAAITAGLVLRLDDSQMAHAIGLAYMQAAGGKEAGVGVGSEARSIYPAFASMGGVQAAFLARGGVTAPLSSLDGKTGLFPIYFGKNLSDTQRNILLNTETWAFSSTSIKLYPSCRYSHSYIKSALLLREDVRLDQVEKIIIGVNETARMLCQPLKERCYPQTLQDAKFSIPFMVAFAFVHGRVDLNNLTESALHDSLVLRIVELIEIDDTQPNKLGLPLGDITCLSSQGVFSRRETIETEVTFDVVYNKFLQCCYFSEIEDPKKLWRTLYHNMDFNLLDKVPIFESFGSGIQ</sequence>
<evidence type="ECO:0000259" key="2">
    <source>
        <dbReference type="Pfam" id="PF03972"/>
    </source>
</evidence>
<dbReference type="RefSeq" id="WP_307330347.1">
    <property type="nucleotide sequence ID" value="NZ_JAUSUG010000023.1"/>
</dbReference>
<comment type="similarity">
    <text evidence="1">Belongs to the PrpD family.</text>
</comment>
<accession>A0ABU0A0W0</accession>
<dbReference type="Proteomes" id="UP001230005">
    <property type="component" value="Unassembled WGS sequence"/>
</dbReference>
<reference evidence="4 5" key="1">
    <citation type="submission" date="2023-07" db="EMBL/GenBank/DDBJ databases">
        <title>Genomic Encyclopedia of Type Strains, Phase IV (KMG-IV): sequencing the most valuable type-strain genomes for metagenomic binning, comparative biology and taxonomic classification.</title>
        <authorList>
            <person name="Goeker M."/>
        </authorList>
    </citation>
    <scope>NUCLEOTIDE SEQUENCE [LARGE SCALE GENOMIC DNA]</scope>
    <source>
        <strain evidence="4 5">DSM 9768</strain>
    </source>
</reference>
<name>A0ABU0A0W0_9BACI</name>
<feature type="domain" description="MmgE/PrpD N-terminal" evidence="2">
    <location>
        <begin position="14"/>
        <end position="244"/>
    </location>
</feature>
<dbReference type="InterPro" id="IPR045336">
    <property type="entry name" value="MmgE_PrpD_N"/>
</dbReference>
<dbReference type="InterPro" id="IPR005656">
    <property type="entry name" value="MmgE_PrpD"/>
</dbReference>
<dbReference type="InterPro" id="IPR042188">
    <property type="entry name" value="MmgE/PrpD_sf_2"/>
</dbReference>
<proteinExistence type="inferred from homology"/>
<dbReference type="Gene3D" id="1.10.4100.10">
    <property type="entry name" value="2-methylcitrate dehydratase PrpD"/>
    <property type="match status" value="1"/>
</dbReference>
<comment type="caution">
    <text evidence="4">The sequence shown here is derived from an EMBL/GenBank/DDBJ whole genome shotgun (WGS) entry which is preliminary data.</text>
</comment>
<organism evidence="4 5">
    <name type="scientific">Evansella vedderi</name>
    <dbReference type="NCBI Taxonomy" id="38282"/>
    <lineage>
        <taxon>Bacteria</taxon>
        <taxon>Bacillati</taxon>
        <taxon>Bacillota</taxon>
        <taxon>Bacilli</taxon>
        <taxon>Bacillales</taxon>
        <taxon>Bacillaceae</taxon>
        <taxon>Evansella</taxon>
    </lineage>
</organism>
<dbReference type="Pfam" id="PF19305">
    <property type="entry name" value="MmgE_PrpD_C"/>
    <property type="match status" value="1"/>
</dbReference>
<dbReference type="SUPFAM" id="SSF103378">
    <property type="entry name" value="2-methylcitrate dehydratase PrpD"/>
    <property type="match status" value="1"/>
</dbReference>
<keyword evidence="5" id="KW-1185">Reference proteome</keyword>
<dbReference type="InterPro" id="IPR036148">
    <property type="entry name" value="MmgE/PrpD_sf"/>
</dbReference>
<dbReference type="PANTHER" id="PTHR16943:SF8">
    <property type="entry name" value="2-METHYLCITRATE DEHYDRATASE"/>
    <property type="match status" value="1"/>
</dbReference>
<dbReference type="Pfam" id="PF03972">
    <property type="entry name" value="MmgE_PrpD_N"/>
    <property type="match status" value="1"/>
</dbReference>
<dbReference type="InterPro" id="IPR045337">
    <property type="entry name" value="MmgE_PrpD_C"/>
</dbReference>
<dbReference type="PANTHER" id="PTHR16943">
    <property type="entry name" value="2-METHYLCITRATE DEHYDRATASE-RELATED"/>
    <property type="match status" value="1"/>
</dbReference>
<gene>
    <name evidence="4" type="ORF">J2S74_004567</name>
</gene>
<dbReference type="Gene3D" id="3.30.1330.120">
    <property type="entry name" value="2-methylcitrate dehydratase PrpD"/>
    <property type="match status" value="1"/>
</dbReference>
<evidence type="ECO:0000259" key="3">
    <source>
        <dbReference type="Pfam" id="PF19305"/>
    </source>
</evidence>
<evidence type="ECO:0000313" key="5">
    <source>
        <dbReference type="Proteomes" id="UP001230005"/>
    </source>
</evidence>
<protein>
    <submittedName>
        <fullName evidence="4">2-methylcitrate dehydratase PrpD</fullName>
    </submittedName>
</protein>
<feature type="domain" description="MmgE/PrpD C-terminal" evidence="3">
    <location>
        <begin position="269"/>
        <end position="365"/>
    </location>
</feature>
<evidence type="ECO:0000256" key="1">
    <source>
        <dbReference type="ARBA" id="ARBA00006174"/>
    </source>
</evidence>
<dbReference type="EMBL" id="JAUSUG010000023">
    <property type="protein sequence ID" value="MDQ0257121.1"/>
    <property type="molecule type" value="Genomic_DNA"/>
</dbReference>
<evidence type="ECO:0000313" key="4">
    <source>
        <dbReference type="EMBL" id="MDQ0257121.1"/>
    </source>
</evidence>
<dbReference type="InterPro" id="IPR042183">
    <property type="entry name" value="MmgE/PrpD_sf_1"/>
</dbReference>